<dbReference type="PROSITE" id="PS51029">
    <property type="entry name" value="MADF"/>
    <property type="match status" value="1"/>
</dbReference>
<organism evidence="2 3">
    <name type="scientific">Anopheles stephensi</name>
    <name type="common">Indo-Pakistan malaria mosquito</name>
    <dbReference type="NCBI Taxonomy" id="30069"/>
    <lineage>
        <taxon>Eukaryota</taxon>
        <taxon>Metazoa</taxon>
        <taxon>Ecdysozoa</taxon>
        <taxon>Arthropoda</taxon>
        <taxon>Hexapoda</taxon>
        <taxon>Insecta</taxon>
        <taxon>Pterygota</taxon>
        <taxon>Neoptera</taxon>
        <taxon>Endopterygota</taxon>
        <taxon>Diptera</taxon>
        <taxon>Nematocera</taxon>
        <taxon>Culicoidea</taxon>
        <taxon>Culicidae</taxon>
        <taxon>Anophelinae</taxon>
        <taxon>Anopheles</taxon>
    </lineage>
</organism>
<dbReference type="Proteomes" id="UP000076408">
    <property type="component" value="Unassembled WGS sequence"/>
</dbReference>
<comment type="subcellular location">
    <subcellularLocation>
        <location evidence="1">Nucleus</location>
    </subcellularLocation>
</comment>
<dbReference type="GO" id="GO:0006357">
    <property type="term" value="P:regulation of transcription by RNA polymerase II"/>
    <property type="evidence" value="ECO:0007669"/>
    <property type="project" value="TreeGrafter"/>
</dbReference>
<evidence type="ECO:0000313" key="3">
    <source>
        <dbReference type="Proteomes" id="UP000076408"/>
    </source>
</evidence>
<dbReference type="InterPro" id="IPR004210">
    <property type="entry name" value="BESS_motif"/>
</dbReference>
<keyword evidence="3" id="KW-1185">Reference proteome</keyword>
<dbReference type="Pfam" id="PF10545">
    <property type="entry name" value="MADF_DNA_bdg"/>
    <property type="match status" value="1"/>
</dbReference>
<dbReference type="GO" id="GO:0003677">
    <property type="term" value="F:DNA binding"/>
    <property type="evidence" value="ECO:0007669"/>
    <property type="project" value="InterPro"/>
</dbReference>
<proteinExistence type="predicted"/>
<dbReference type="VEuPathDB" id="VectorBase:ASTEI08418"/>
<dbReference type="PANTHER" id="PTHR12243">
    <property type="entry name" value="MADF DOMAIN TRANSCRIPTION FACTOR"/>
    <property type="match status" value="1"/>
</dbReference>
<reference evidence="2" key="2">
    <citation type="submission" date="2020-05" db="UniProtKB">
        <authorList>
            <consortium name="EnsemblMetazoa"/>
        </authorList>
    </citation>
    <scope>IDENTIFICATION</scope>
    <source>
        <strain evidence="2">Indian</strain>
    </source>
</reference>
<dbReference type="OMA" id="DHTHEDY"/>
<dbReference type="GO" id="GO:0005634">
    <property type="term" value="C:nucleus"/>
    <property type="evidence" value="ECO:0007669"/>
    <property type="project" value="UniProtKB-SubCell"/>
</dbReference>
<protein>
    <submittedName>
        <fullName evidence="2">Uncharacterized protein</fullName>
    </submittedName>
</protein>
<name>A0A182YIY2_ANOST</name>
<sequence>MVSKRPYRSVDMSLQNTLHFISEVKLHRCLWDHTHEDYKHKAARDKAWESLSISLGYSADDLVGKWQSLRSSLRQYRSAVRRRAKEGGDARLVPENPQLPKPTVTAIRKNEPNRNSIVDQQSQIPDYDSSEEYEPPTNHVPAKILTSKPASTHDLAKKRRLIELSSKPSITRPPAPTTSRRIPKEPEFVAIKVEAIDPTLPVEQTFNGEPHSCSTLSAQDVDDVYGHSIALQMKQFSPKTKRKLQIQIHELISKAQKQAFEKDFGYSFDSS</sequence>
<evidence type="ECO:0000256" key="1">
    <source>
        <dbReference type="PROSITE-ProRule" id="PRU00371"/>
    </source>
</evidence>
<dbReference type="SMART" id="SM00595">
    <property type="entry name" value="MADF"/>
    <property type="match status" value="1"/>
</dbReference>
<dbReference type="AlphaFoldDB" id="A0A182YIY2"/>
<accession>A0A182YIY2</accession>
<evidence type="ECO:0000313" key="2">
    <source>
        <dbReference type="EnsemblMetazoa" id="ASTEI08418-PA"/>
    </source>
</evidence>
<dbReference type="InterPro" id="IPR039353">
    <property type="entry name" value="TF_Adf1"/>
</dbReference>
<dbReference type="VEuPathDB" id="VectorBase:ASTEI20_038311"/>
<keyword evidence="1" id="KW-0539">Nucleus</keyword>
<dbReference type="GO" id="GO:0005667">
    <property type="term" value="C:transcription regulator complex"/>
    <property type="evidence" value="ECO:0007669"/>
    <property type="project" value="TreeGrafter"/>
</dbReference>
<reference evidence="3" key="1">
    <citation type="journal article" date="2014" name="Genome Biol.">
        <title>Genome analysis of a major urban malaria vector mosquito, Anopheles stephensi.</title>
        <authorList>
            <person name="Jiang X."/>
            <person name="Peery A."/>
            <person name="Hall A.B."/>
            <person name="Sharma A."/>
            <person name="Chen X.G."/>
            <person name="Waterhouse R.M."/>
            <person name="Komissarov A."/>
            <person name="Riehle M.M."/>
            <person name="Shouche Y."/>
            <person name="Sharakhova M.V."/>
            <person name="Lawson D."/>
            <person name="Pakpour N."/>
            <person name="Arensburger P."/>
            <person name="Davidson V.L."/>
            <person name="Eiglmeier K."/>
            <person name="Emrich S."/>
            <person name="George P."/>
            <person name="Kennedy R.C."/>
            <person name="Mane S.P."/>
            <person name="Maslen G."/>
            <person name="Oringanje C."/>
            <person name="Qi Y."/>
            <person name="Settlage R."/>
            <person name="Tojo M."/>
            <person name="Tubio J.M."/>
            <person name="Unger M.F."/>
            <person name="Wang B."/>
            <person name="Vernick K.D."/>
            <person name="Ribeiro J.M."/>
            <person name="James A.A."/>
            <person name="Michel K."/>
            <person name="Riehle M.A."/>
            <person name="Luckhart S."/>
            <person name="Sharakhov I.V."/>
            <person name="Tu Z."/>
        </authorList>
    </citation>
    <scope>NUCLEOTIDE SEQUENCE [LARGE SCALE GENOMIC DNA]</scope>
    <source>
        <strain evidence="3">Indian</strain>
    </source>
</reference>
<dbReference type="InterPro" id="IPR006578">
    <property type="entry name" value="MADF-dom"/>
</dbReference>
<dbReference type="PANTHER" id="PTHR12243:SF69">
    <property type="entry name" value="SI:CH73-59F11.3"/>
    <property type="match status" value="1"/>
</dbReference>
<dbReference type="EnsemblMetazoa" id="ASTEI08418-RA">
    <property type="protein sequence ID" value="ASTEI08418-PA"/>
    <property type="gene ID" value="ASTEI08418"/>
</dbReference>
<dbReference type="PROSITE" id="PS51031">
    <property type="entry name" value="BESS"/>
    <property type="match status" value="1"/>
</dbReference>
<dbReference type="VEuPathDB" id="VectorBase:ASTE008173"/>
<dbReference type="STRING" id="30069.A0A182YIY2"/>